<evidence type="ECO:0000313" key="2">
    <source>
        <dbReference type="EMBL" id="SFJ13291.1"/>
    </source>
</evidence>
<dbReference type="OrthoDB" id="627944at2"/>
<dbReference type="RefSeq" id="WP_090628410.1">
    <property type="nucleotide sequence ID" value="NZ_FOQO01000007.1"/>
</dbReference>
<evidence type="ECO:0000259" key="1">
    <source>
        <dbReference type="Pfam" id="PF04230"/>
    </source>
</evidence>
<dbReference type="STRING" id="1477437.SAMN05444682_107323"/>
<dbReference type="GO" id="GO:0016740">
    <property type="term" value="F:transferase activity"/>
    <property type="evidence" value="ECO:0007669"/>
    <property type="project" value="UniProtKB-KW"/>
</dbReference>
<dbReference type="EMBL" id="FOQO01000007">
    <property type="protein sequence ID" value="SFJ13291.1"/>
    <property type="molecule type" value="Genomic_DNA"/>
</dbReference>
<dbReference type="InterPro" id="IPR007345">
    <property type="entry name" value="Polysacch_pyruvyl_Trfase"/>
</dbReference>
<dbReference type="AlphaFoldDB" id="A0A1I3NVN0"/>
<gene>
    <name evidence="2" type="ORF">SAMN05444682_107323</name>
</gene>
<accession>A0A1I3NVN0</accession>
<sequence>MKILVENSTWNNIGDGFYQSTLFALFKQLYPDQEVYMGEGPFKRAFRPRSKKHLAKAYLLMDDQHADLHIFSGPIVKKLIENYGEKIKQIVARGDRYALISVSSAHISDQATLATGAFLEQYPPLLMATRDEETFNRFKPFNINLYNGICTAFLVNRMLPVLEYTPQQPFFISSFYNELEPLYQVEGNVTLENIKLQRKASLFGLKHRYSRHLNAWRPQQRYLGNHRIIRVHQDLSTHFYHVKFSHPNSFMSFNPLSYLSIYKSADFTISDRVHSCAVSVAFNKPAKLLTNSPRAGIFDRLGYQRDREGIIRPIDPAVIDKEIERLSDAIKHAI</sequence>
<proteinExistence type="predicted"/>
<keyword evidence="3" id="KW-1185">Reference proteome</keyword>
<organism evidence="2 3">
    <name type="scientific">Parapedobacter indicus</name>
    <dbReference type="NCBI Taxonomy" id="1477437"/>
    <lineage>
        <taxon>Bacteria</taxon>
        <taxon>Pseudomonadati</taxon>
        <taxon>Bacteroidota</taxon>
        <taxon>Sphingobacteriia</taxon>
        <taxon>Sphingobacteriales</taxon>
        <taxon>Sphingobacteriaceae</taxon>
        <taxon>Parapedobacter</taxon>
    </lineage>
</organism>
<feature type="domain" description="Polysaccharide pyruvyl transferase" evidence="1">
    <location>
        <begin position="97"/>
        <end position="291"/>
    </location>
</feature>
<dbReference type="Proteomes" id="UP000198670">
    <property type="component" value="Unassembled WGS sequence"/>
</dbReference>
<name>A0A1I3NVN0_9SPHI</name>
<dbReference type="Pfam" id="PF04230">
    <property type="entry name" value="PS_pyruv_trans"/>
    <property type="match status" value="1"/>
</dbReference>
<reference evidence="2 3" key="1">
    <citation type="submission" date="2016-10" db="EMBL/GenBank/DDBJ databases">
        <authorList>
            <person name="de Groot N.N."/>
        </authorList>
    </citation>
    <scope>NUCLEOTIDE SEQUENCE [LARGE SCALE GENOMIC DNA]</scope>
    <source>
        <strain evidence="2 3">RK1</strain>
    </source>
</reference>
<keyword evidence="2" id="KW-0808">Transferase</keyword>
<protein>
    <submittedName>
        <fullName evidence="2">Polysaccharide pyruvyl transferase</fullName>
    </submittedName>
</protein>
<evidence type="ECO:0000313" key="3">
    <source>
        <dbReference type="Proteomes" id="UP000198670"/>
    </source>
</evidence>